<name>A0ABQ8C9D4_BRANA</name>
<evidence type="ECO:0000256" key="2">
    <source>
        <dbReference type="SAM" id="MobiDB-lite"/>
    </source>
</evidence>
<dbReference type="Gene3D" id="3.30.710.10">
    <property type="entry name" value="Potassium Channel Kv1.1, Chain A"/>
    <property type="match status" value="1"/>
</dbReference>
<dbReference type="InterPro" id="IPR011333">
    <property type="entry name" value="SKP1/BTB/POZ_sf"/>
</dbReference>
<sequence>MGFLMATADDSKSVVCSCCDRKVVEVDPKTWKLFNEMVPKERYDEQIAPVEMPRVKSRVLKRLLTYSVRISDTTCSSKTWMYDEFLHGEERLTSLMDLIKVADYLDLQSLYAGVIQYVEDKSQEEISYMVRNEDLRSLLKIVKSALYYLEESEELLSAVLPLLMKSQEEFSQMIVKEDILGLIKLIEVAKPLSYEKLCKAVHSLILNKSIDQLSLEIHNQNLKALIKIFWVARAEKLQTLQDMVVQYVFDKSDEELVQMVSTELPCYQSIYLSEARYLRVGTTEAEEIFNWPSNDTLNQKIPIEEQIPIEEAGDGSNHIPIEEAVDGSNQIPIEEAGDGSKKKEGLQKKRTKTNKLKLVPCISKNPSTKKQKKDLSDN</sequence>
<feature type="region of interest" description="Disordered" evidence="2">
    <location>
        <begin position="313"/>
        <end position="378"/>
    </location>
</feature>
<dbReference type="Proteomes" id="UP000824890">
    <property type="component" value="Unassembled WGS sequence"/>
</dbReference>
<protein>
    <submittedName>
        <fullName evidence="3">Uncharacterized protein</fullName>
    </submittedName>
</protein>
<keyword evidence="4" id="KW-1185">Reference proteome</keyword>
<feature type="compositionally biased region" description="Basic and acidic residues" evidence="2">
    <location>
        <begin position="338"/>
        <end position="347"/>
    </location>
</feature>
<evidence type="ECO:0000256" key="1">
    <source>
        <dbReference type="ARBA" id="ARBA00004906"/>
    </source>
</evidence>
<evidence type="ECO:0000313" key="4">
    <source>
        <dbReference type="Proteomes" id="UP000824890"/>
    </source>
</evidence>
<gene>
    <name evidence="3" type="ORF">HID58_036995</name>
</gene>
<comment type="pathway">
    <text evidence="1">Protein modification; protein ubiquitination.</text>
</comment>
<dbReference type="EMBL" id="JAGKQM010000009">
    <property type="protein sequence ID" value="KAH0913674.1"/>
    <property type="molecule type" value="Genomic_DNA"/>
</dbReference>
<evidence type="ECO:0000313" key="3">
    <source>
        <dbReference type="EMBL" id="KAH0913674.1"/>
    </source>
</evidence>
<organism evidence="3 4">
    <name type="scientific">Brassica napus</name>
    <name type="common">Rape</name>
    <dbReference type="NCBI Taxonomy" id="3708"/>
    <lineage>
        <taxon>Eukaryota</taxon>
        <taxon>Viridiplantae</taxon>
        <taxon>Streptophyta</taxon>
        <taxon>Embryophyta</taxon>
        <taxon>Tracheophyta</taxon>
        <taxon>Spermatophyta</taxon>
        <taxon>Magnoliopsida</taxon>
        <taxon>eudicotyledons</taxon>
        <taxon>Gunneridae</taxon>
        <taxon>Pentapetalae</taxon>
        <taxon>rosids</taxon>
        <taxon>malvids</taxon>
        <taxon>Brassicales</taxon>
        <taxon>Brassicaceae</taxon>
        <taxon>Brassiceae</taxon>
        <taxon>Brassica</taxon>
    </lineage>
</organism>
<proteinExistence type="predicted"/>
<accession>A0ABQ8C9D4</accession>
<reference evidence="3 4" key="1">
    <citation type="submission" date="2021-05" db="EMBL/GenBank/DDBJ databases">
        <title>Genome Assembly of Synthetic Allotetraploid Brassica napus Reveals Homoeologous Exchanges between Subgenomes.</title>
        <authorList>
            <person name="Davis J.T."/>
        </authorList>
    </citation>
    <scope>NUCLEOTIDE SEQUENCE [LARGE SCALE GENOMIC DNA]</scope>
    <source>
        <strain evidence="4">cv. Da-Ae</strain>
        <tissue evidence="3">Seedling</tissue>
    </source>
</reference>
<comment type="caution">
    <text evidence="3">The sequence shown here is derived from an EMBL/GenBank/DDBJ whole genome shotgun (WGS) entry which is preliminary data.</text>
</comment>